<evidence type="ECO:0000256" key="6">
    <source>
        <dbReference type="ARBA" id="ARBA00022741"/>
    </source>
</evidence>
<dbReference type="Gene3D" id="3.30.230.10">
    <property type="match status" value="1"/>
</dbReference>
<keyword evidence="11 13" id="KW-0753">Steroid metabolism</keyword>
<evidence type="ECO:0000256" key="11">
    <source>
        <dbReference type="ARBA" id="ARBA00023221"/>
    </source>
</evidence>
<dbReference type="OrthoDB" id="10262935at2759"/>
<evidence type="ECO:0000256" key="12">
    <source>
        <dbReference type="ARBA" id="ARBA00029326"/>
    </source>
</evidence>
<organism evidence="15 16">
    <name type="scientific">Komagataella pastoris</name>
    <name type="common">Yeast</name>
    <name type="synonym">Pichia pastoris</name>
    <dbReference type="NCBI Taxonomy" id="4922"/>
    <lineage>
        <taxon>Eukaryota</taxon>
        <taxon>Fungi</taxon>
        <taxon>Dikarya</taxon>
        <taxon>Ascomycota</taxon>
        <taxon>Saccharomycotina</taxon>
        <taxon>Pichiomycetes</taxon>
        <taxon>Pichiales</taxon>
        <taxon>Pichiaceae</taxon>
        <taxon>Komagataella</taxon>
    </lineage>
</organism>
<dbReference type="EMBL" id="CP014585">
    <property type="protein sequence ID" value="ANZ75252.1"/>
    <property type="molecule type" value="Genomic_DNA"/>
</dbReference>
<evidence type="ECO:0000256" key="8">
    <source>
        <dbReference type="ARBA" id="ARBA00022840"/>
    </source>
</evidence>
<dbReference type="AlphaFoldDB" id="A0A1B2JB94"/>
<evidence type="ECO:0000256" key="1">
    <source>
        <dbReference type="ARBA" id="ARBA00005017"/>
    </source>
</evidence>
<name>A0A1B2JB94_PICPA</name>
<evidence type="ECO:0000313" key="15">
    <source>
        <dbReference type="EMBL" id="ANZ75252.1"/>
    </source>
</evidence>
<dbReference type="PANTHER" id="PTHR31814">
    <property type="match status" value="1"/>
</dbReference>
<reference evidence="15 16" key="1">
    <citation type="submission" date="2016-02" db="EMBL/GenBank/DDBJ databases">
        <title>Comparative genomic and transcriptomic foundation for Pichia pastoris.</title>
        <authorList>
            <person name="Love K.R."/>
            <person name="Shah K.A."/>
            <person name="Whittaker C.A."/>
            <person name="Wu J."/>
            <person name="Bartlett M.C."/>
            <person name="Ma D."/>
            <person name="Leeson R.L."/>
            <person name="Priest M."/>
            <person name="Young S.K."/>
            <person name="Love J.C."/>
        </authorList>
    </citation>
    <scope>NUCLEOTIDE SEQUENCE [LARGE SCALE GENOMIC DNA]</scope>
    <source>
        <strain evidence="15 16">ATCC 28485</strain>
    </source>
</reference>
<dbReference type="PIRSF" id="PIRSF017288">
    <property type="entry name" value="PMK_GHMP_euk"/>
    <property type="match status" value="1"/>
</dbReference>
<evidence type="ECO:0000256" key="2">
    <source>
        <dbReference type="ARBA" id="ARBA00006495"/>
    </source>
</evidence>
<keyword evidence="6" id="KW-0547">Nucleotide-binding</keyword>
<dbReference type="InterPro" id="IPR014721">
    <property type="entry name" value="Ribsml_uS5_D2-typ_fold_subgr"/>
</dbReference>
<dbReference type="SUPFAM" id="SSF54211">
    <property type="entry name" value="Ribosomal protein S5 domain 2-like"/>
    <property type="match status" value="1"/>
</dbReference>
<keyword evidence="10 13" id="KW-0443">Lipid metabolism</keyword>
<dbReference type="UniPathway" id="UPA00057">
    <property type="reaction ID" value="UER00099"/>
</dbReference>
<keyword evidence="5 13" id="KW-0808">Transferase</keyword>
<dbReference type="GO" id="GO:0019287">
    <property type="term" value="P:isopentenyl diphosphate biosynthetic process, mevalonate pathway"/>
    <property type="evidence" value="ECO:0007669"/>
    <property type="project" value="UniProtKB-UniRule"/>
</dbReference>
<dbReference type="Proteomes" id="UP000094565">
    <property type="component" value="Chromosome 2"/>
</dbReference>
<dbReference type="InterPro" id="IPR020568">
    <property type="entry name" value="Ribosomal_Su5_D2-typ_SF"/>
</dbReference>
<keyword evidence="16" id="KW-1185">Reference proteome</keyword>
<evidence type="ECO:0000256" key="4">
    <source>
        <dbReference type="ARBA" id="ARBA00022516"/>
    </source>
</evidence>
<comment type="pathway">
    <text evidence="1 13">Isoprenoid biosynthesis; isopentenyl diphosphate biosynthesis via mevalonate pathway; isopentenyl diphosphate from (R)-mevalonate: step 2/3.</text>
</comment>
<sequence length="437" mass="48313">MRAFSAPSKALLAGGYLVLDANYSSFVIALSPRMGATINSNPNGPTNTIFVQSPQFKGKWSYTYKDGVLSSLGKRNPFIESTMEAVFAFLSPSTFHCINITIYSDPEYHSQENTITRFSNNRRKFLFHEKDISKVPKTGLGSSAGLVTVLTTALLADFSKIDLESKTDLRTIHNLAQIAHCKAQGKIGSGFDVASATFGSIVYRRFDPMQIDGVAFEQRQIKDVVLQDWKMVAEKCALPEGIKLLMGDVMGGSETPKLVSKVLQWRRDRPEESLGVWKKLDEANMSLIENLNELAISSNYTDLLHFMSLHSVNSIAKLDHTSKDFLKSKPLLNVISSFQHIRKQLRIMGEKSGADIEPRSQTELLNECSDIPGVIGGVVPGAGGFDAICLLVVRSAIDDIIQTTKKNPAFDSVTWLDLEEESEGVQEENVQSYLFAE</sequence>
<dbReference type="InterPro" id="IPR035102">
    <property type="entry name" value="Phosphomevalonate_kinase"/>
</dbReference>
<accession>A0A1B2JB94</accession>
<dbReference type="GO" id="GO:0006696">
    <property type="term" value="P:ergosterol biosynthetic process"/>
    <property type="evidence" value="ECO:0007669"/>
    <property type="project" value="TreeGrafter"/>
</dbReference>
<evidence type="ECO:0000259" key="14">
    <source>
        <dbReference type="Pfam" id="PF00288"/>
    </source>
</evidence>
<keyword evidence="4 13" id="KW-0444">Lipid biosynthesis</keyword>
<keyword evidence="7 13" id="KW-0418">Kinase</keyword>
<keyword evidence="8" id="KW-0067">ATP-binding</keyword>
<gene>
    <name evidence="15" type="primary">ERG8</name>
    <name evidence="15" type="ORF">ATY40_BA7502212</name>
</gene>
<evidence type="ECO:0000256" key="10">
    <source>
        <dbReference type="ARBA" id="ARBA00023098"/>
    </source>
</evidence>
<protein>
    <recommendedName>
        <fullName evidence="3 13">Phosphomevalonate kinase</fullName>
        <ecNumber evidence="3 13">2.7.4.2</ecNumber>
    </recommendedName>
</protein>
<evidence type="ECO:0000256" key="9">
    <source>
        <dbReference type="ARBA" id="ARBA00022955"/>
    </source>
</evidence>
<keyword evidence="9 13" id="KW-0752">Steroid biosynthesis</keyword>
<dbReference type="PANTHER" id="PTHR31814:SF2">
    <property type="entry name" value="PHOSPHOMEVALONATE KINASE"/>
    <property type="match status" value="1"/>
</dbReference>
<dbReference type="GO" id="GO:0004631">
    <property type="term" value="F:phosphomevalonate kinase activity"/>
    <property type="evidence" value="ECO:0007669"/>
    <property type="project" value="UniProtKB-UniRule"/>
</dbReference>
<dbReference type="GO" id="GO:0005777">
    <property type="term" value="C:peroxisome"/>
    <property type="evidence" value="ECO:0007669"/>
    <property type="project" value="TreeGrafter"/>
</dbReference>
<dbReference type="EC" id="2.7.4.2" evidence="3 13"/>
<evidence type="ECO:0000256" key="5">
    <source>
        <dbReference type="ARBA" id="ARBA00022679"/>
    </source>
</evidence>
<evidence type="ECO:0000256" key="13">
    <source>
        <dbReference type="PIRNR" id="PIRNR017288"/>
    </source>
</evidence>
<evidence type="ECO:0000313" key="16">
    <source>
        <dbReference type="Proteomes" id="UP000094565"/>
    </source>
</evidence>
<dbReference type="GO" id="GO:0010142">
    <property type="term" value="P:farnesyl diphosphate biosynthetic process, mevalonate pathway"/>
    <property type="evidence" value="ECO:0007669"/>
    <property type="project" value="TreeGrafter"/>
</dbReference>
<dbReference type="InterPro" id="IPR006204">
    <property type="entry name" value="GHMP_kinase_N_dom"/>
</dbReference>
<evidence type="ECO:0000256" key="7">
    <source>
        <dbReference type="ARBA" id="ARBA00022777"/>
    </source>
</evidence>
<comment type="similarity">
    <text evidence="2 13">Belongs to the GHMP kinase family. Mevalonate kinase subfamily.</text>
</comment>
<evidence type="ECO:0000256" key="3">
    <source>
        <dbReference type="ARBA" id="ARBA00012958"/>
    </source>
</evidence>
<feature type="domain" description="GHMP kinase N-terminal" evidence="14">
    <location>
        <begin position="134"/>
        <end position="199"/>
    </location>
</feature>
<dbReference type="Pfam" id="PF00288">
    <property type="entry name" value="GHMP_kinases_N"/>
    <property type="match status" value="1"/>
</dbReference>
<dbReference type="GO" id="GO:0005524">
    <property type="term" value="F:ATP binding"/>
    <property type="evidence" value="ECO:0007669"/>
    <property type="project" value="UniProtKB-UniRule"/>
</dbReference>
<comment type="catalytic activity">
    <reaction evidence="12">
        <text>(R)-5-phosphomevalonate + ATP = (R)-5-diphosphomevalonate + ADP</text>
        <dbReference type="Rhea" id="RHEA:16341"/>
        <dbReference type="ChEBI" id="CHEBI:30616"/>
        <dbReference type="ChEBI" id="CHEBI:57557"/>
        <dbReference type="ChEBI" id="CHEBI:58146"/>
        <dbReference type="ChEBI" id="CHEBI:456216"/>
        <dbReference type="EC" id="2.7.4.2"/>
    </reaction>
    <physiologicalReaction direction="left-to-right" evidence="12">
        <dbReference type="Rhea" id="RHEA:16342"/>
    </physiologicalReaction>
</comment>
<proteinExistence type="inferred from homology"/>
<dbReference type="InterPro" id="IPR016005">
    <property type="entry name" value="Erg8"/>
</dbReference>